<dbReference type="RefSeq" id="WP_169465096.1">
    <property type="nucleotide sequence ID" value="NZ_JABBGG010000004.1"/>
</dbReference>
<reference evidence="1 2" key="1">
    <citation type="submission" date="2020-04" db="EMBL/GenBank/DDBJ databases">
        <title>Massilia sp. RP-1-19 isolated from soil.</title>
        <authorList>
            <person name="Dahal R.H."/>
        </authorList>
    </citation>
    <scope>NUCLEOTIDE SEQUENCE [LARGE SCALE GENOMIC DNA]</scope>
    <source>
        <strain evidence="1 2">RP-1-19</strain>
    </source>
</reference>
<evidence type="ECO:0000313" key="1">
    <source>
        <dbReference type="EMBL" id="NML61323.1"/>
    </source>
</evidence>
<comment type="caution">
    <text evidence="1">The sequence shown here is derived from an EMBL/GenBank/DDBJ whole genome shotgun (WGS) entry which is preliminary data.</text>
</comment>
<dbReference type="EMBL" id="JABBGG010000004">
    <property type="protein sequence ID" value="NML61323.1"/>
    <property type="molecule type" value="Genomic_DNA"/>
</dbReference>
<sequence length="235" mass="24595">MQVASKPADRTAFENMIDSIEAQAANRGAHLTIDSSARLTYTREIKRMADKLRDQATRNRITWAQAAQQAQETRNLVMDVVRGRSTPVGRAMAQRLKTNGTTLNEIIAKKTTRAHGKAASFPMLSVSQKNAIYASVVSSAAKSNVAVTNAMSRISFVGRCVLGLSLALSVYDIVTSEDKVAATRREIMTTGAGIAGGIAGGAMAGLACGPGAPVCVTVGAFAGGALAAFGITSFW</sequence>
<organism evidence="1 2">
    <name type="scientific">Massilia polaris</name>
    <dbReference type="NCBI Taxonomy" id="2728846"/>
    <lineage>
        <taxon>Bacteria</taxon>
        <taxon>Pseudomonadati</taxon>
        <taxon>Pseudomonadota</taxon>
        <taxon>Betaproteobacteria</taxon>
        <taxon>Burkholderiales</taxon>
        <taxon>Oxalobacteraceae</taxon>
        <taxon>Telluria group</taxon>
        <taxon>Massilia</taxon>
    </lineage>
</organism>
<evidence type="ECO:0000313" key="2">
    <source>
        <dbReference type="Proteomes" id="UP000583752"/>
    </source>
</evidence>
<proteinExistence type="predicted"/>
<dbReference type="Proteomes" id="UP000583752">
    <property type="component" value="Unassembled WGS sequence"/>
</dbReference>
<name>A0A848HPY9_9BURK</name>
<keyword evidence="2" id="KW-1185">Reference proteome</keyword>
<protein>
    <submittedName>
        <fullName evidence="1">Uncharacterized protein</fullName>
    </submittedName>
</protein>
<dbReference type="AlphaFoldDB" id="A0A848HPY9"/>
<accession>A0A848HPY9</accession>
<gene>
    <name evidence="1" type="ORF">HHL21_09580</name>
</gene>